<dbReference type="SUPFAM" id="SSF49313">
    <property type="entry name" value="Cadherin-like"/>
    <property type="match status" value="1"/>
</dbReference>
<dbReference type="Pfam" id="PF13365">
    <property type="entry name" value="Trypsin_2"/>
    <property type="match status" value="1"/>
</dbReference>
<accession>A0ABU5F315</accession>
<keyword evidence="4" id="KW-1185">Reference proteome</keyword>
<comment type="caution">
    <text evidence="3">The sequence shown here is derived from an EMBL/GenBank/DDBJ whole genome shotgun (WGS) entry which is preliminary data.</text>
</comment>
<dbReference type="Gene3D" id="2.60.40.10">
    <property type="entry name" value="Immunoglobulins"/>
    <property type="match status" value="1"/>
</dbReference>
<feature type="region of interest" description="Disordered" evidence="1">
    <location>
        <begin position="410"/>
        <end position="432"/>
    </location>
</feature>
<dbReference type="RefSeq" id="WP_320687931.1">
    <property type="nucleotide sequence ID" value="NZ_JAXBLV010000196.1"/>
</dbReference>
<protein>
    <submittedName>
        <fullName evidence="3">Serine protease</fullName>
    </submittedName>
</protein>
<sequence>MFRLAAGAALLAGMLLSAAPVAGRADKPSRVEIAKRGKAATAFVDVPGRGTGTAFCIHPSGLFVTNEHVVRGVAGEVTLVLNPSLDTQRVLQAKVVRADKGTDLALLRVVGAKDLPALTLGSAEALAELADVVACGFPLGRALATDRKEYPAISVNAGSVTALRHKDRELQFVQIDVAVTFGNSGGPVLDDNGKVVGVVVGGIGGKSINLAVPVNQLERFLKAPDITFVPPAVTPADLGRPVEFKARVTALVPGAPEPDLKLLLRTGDEKPREFPMKAANGTWAVTAAPQAKMPAARVEVSARFGNGNRGVTGTTDDAVLKVGGRVLRFSSVQRLDAGQTKSKALLADGTTVEGAATGLGLVELDVEGQKFKVDLAKAAQLTFEKLEPAPVVATVVATANGKEIARVESQLTGPAVERPATANGGAAPGGAAPGGVTASAPLAVAPADPNTVSITPPALDGDKVVKRLPEVFTDVAVGGGGRYLIFQLPKLKKLAVFDVSAARVTRYLPLAEEDITYTAGLDCVVIGLKRAGKLERWSLTTFELEKSGPPPFKEDLKTLFMGCGSNGPLVANGYFLDLATFRQMPFVNSDKSDRIWDPDARVFASGDGTVFGSWNTHYSPSTTTTFVIEGRVVKRYTEGDMMHSIPGPDGKTVFTGKGIASRTLKRGDPDDTSYGYCLPAVRGDYFLSLTTAAGGKGGGFTAYLRGIKQPLARLDRAEHGLSFDGWDRETFGPWKRVFFVPDAKVIAVLPASNDQVLLHKFDADAALEKSGLNYLLVASQPPPEVKAGAPYSYPVKVRAKSTKITYQLDSGPKGMAVSADGLVTWAVPADALGSHEVILSVRDETGQEVFHTFTVRVGK</sequence>
<dbReference type="InterPro" id="IPR009003">
    <property type="entry name" value="Peptidase_S1_PA"/>
</dbReference>
<proteinExistence type="predicted"/>
<dbReference type="Gene3D" id="2.40.10.120">
    <property type="match status" value="1"/>
</dbReference>
<dbReference type="GO" id="GO:0008233">
    <property type="term" value="F:peptidase activity"/>
    <property type="evidence" value="ECO:0007669"/>
    <property type="project" value="UniProtKB-KW"/>
</dbReference>
<name>A0ABU5F315_9BACT</name>
<dbReference type="SUPFAM" id="SSF50494">
    <property type="entry name" value="Trypsin-like serine proteases"/>
    <property type="match status" value="1"/>
</dbReference>
<keyword evidence="2" id="KW-0732">Signal</keyword>
<gene>
    <name evidence="3" type="ORF">R5W23_002811</name>
</gene>
<reference evidence="4" key="1">
    <citation type="journal article" date="2023" name="Mar. Drugs">
        <title>Gemmata algarum, a Novel Planctomycete Isolated from an Algal Mat, Displays Antimicrobial Activity.</title>
        <authorList>
            <person name="Kumar G."/>
            <person name="Kallscheuer N."/>
            <person name="Kashif M."/>
            <person name="Ahamad S."/>
            <person name="Jagadeeshwari U."/>
            <person name="Pannikurungottu S."/>
            <person name="Haufschild T."/>
            <person name="Kabuu M."/>
            <person name="Sasikala C."/>
            <person name="Jogler C."/>
            <person name="Ramana C."/>
        </authorList>
    </citation>
    <scope>NUCLEOTIDE SEQUENCE [LARGE SCALE GENOMIC DNA]</scope>
    <source>
        <strain evidence="4">JC673</strain>
    </source>
</reference>
<evidence type="ECO:0000313" key="3">
    <source>
        <dbReference type="EMBL" id="MDY3561533.1"/>
    </source>
</evidence>
<evidence type="ECO:0000313" key="4">
    <source>
        <dbReference type="Proteomes" id="UP001272242"/>
    </source>
</evidence>
<dbReference type="InterPro" id="IPR013783">
    <property type="entry name" value="Ig-like_fold"/>
</dbReference>
<evidence type="ECO:0000256" key="2">
    <source>
        <dbReference type="SAM" id="SignalP"/>
    </source>
</evidence>
<dbReference type="PANTHER" id="PTHR43019">
    <property type="entry name" value="SERINE ENDOPROTEASE DEGS"/>
    <property type="match status" value="1"/>
</dbReference>
<dbReference type="InterPro" id="IPR015919">
    <property type="entry name" value="Cadherin-like_sf"/>
</dbReference>
<evidence type="ECO:0000256" key="1">
    <source>
        <dbReference type="SAM" id="MobiDB-lite"/>
    </source>
</evidence>
<dbReference type="PANTHER" id="PTHR43019:SF23">
    <property type="entry name" value="PROTEASE DO-LIKE 5, CHLOROPLASTIC"/>
    <property type="match status" value="1"/>
</dbReference>
<dbReference type="EMBL" id="JAXBLV010000196">
    <property type="protein sequence ID" value="MDY3561533.1"/>
    <property type="molecule type" value="Genomic_DNA"/>
</dbReference>
<dbReference type="InterPro" id="IPR001940">
    <property type="entry name" value="Peptidase_S1C"/>
</dbReference>
<organism evidence="3 4">
    <name type="scientific">Gemmata algarum</name>
    <dbReference type="NCBI Taxonomy" id="2975278"/>
    <lineage>
        <taxon>Bacteria</taxon>
        <taxon>Pseudomonadati</taxon>
        <taxon>Planctomycetota</taxon>
        <taxon>Planctomycetia</taxon>
        <taxon>Gemmatales</taxon>
        <taxon>Gemmataceae</taxon>
        <taxon>Gemmata</taxon>
    </lineage>
</organism>
<feature type="signal peptide" evidence="2">
    <location>
        <begin position="1"/>
        <end position="24"/>
    </location>
</feature>
<keyword evidence="3" id="KW-0378">Hydrolase</keyword>
<dbReference type="Proteomes" id="UP001272242">
    <property type="component" value="Unassembled WGS sequence"/>
</dbReference>
<dbReference type="PRINTS" id="PR00834">
    <property type="entry name" value="PROTEASES2C"/>
</dbReference>
<dbReference type="GO" id="GO:0006508">
    <property type="term" value="P:proteolysis"/>
    <property type="evidence" value="ECO:0007669"/>
    <property type="project" value="UniProtKB-KW"/>
</dbReference>
<keyword evidence="3" id="KW-0645">Protease</keyword>
<feature type="chain" id="PRO_5045372383" evidence="2">
    <location>
        <begin position="25"/>
        <end position="859"/>
    </location>
</feature>